<comment type="similarity">
    <text evidence="2">Belongs to the polysaccharide synthase family.</text>
</comment>
<dbReference type="STRING" id="1494590.ATN84_02820"/>
<organism evidence="8 9">
    <name type="scientific">Paramesorhizobium deserti</name>
    <dbReference type="NCBI Taxonomy" id="1494590"/>
    <lineage>
        <taxon>Bacteria</taxon>
        <taxon>Pseudomonadati</taxon>
        <taxon>Pseudomonadota</taxon>
        <taxon>Alphaproteobacteria</taxon>
        <taxon>Hyphomicrobiales</taxon>
        <taxon>Phyllobacteriaceae</taxon>
        <taxon>Paramesorhizobium</taxon>
    </lineage>
</organism>
<evidence type="ECO:0000313" key="9">
    <source>
        <dbReference type="Proteomes" id="UP000070107"/>
    </source>
</evidence>
<accession>A0A135HZW1</accession>
<keyword evidence="9" id="KW-1185">Reference proteome</keyword>
<evidence type="ECO:0000256" key="6">
    <source>
        <dbReference type="ARBA" id="ARBA00023136"/>
    </source>
</evidence>
<protein>
    <submittedName>
        <fullName evidence="8">Uncharacterized protein</fullName>
    </submittedName>
</protein>
<gene>
    <name evidence="8" type="ORF">ATN84_02820</name>
</gene>
<sequence length="557" mass="61498">MAEPPIFKPGGGSRFGTHVSNWKRLFFAPCRGEHGNERHRIDSTRKNNNEPPEYRQIYRAERRMNRIRRAFFMATLEQYLALLIGLVTLATMARLLTPAEIGLGVIGLGIGTITFSLREFASPDFLIKRDHVDTEDVRTSFTILLVLTTGLALLLYLGREWLADFYHDGSLVYFLDLIIIAAFVETLSLPTIALLRRDMAFGVLARIRTAGSVIASLTTIGFAFLGFGHMSFAFGLLAGALTTTLLAFAARPVMSIFQPSVSSLREALHFGSYMGATSVLNKVYDTLPQLLLGRIMTSTSVGIFNRANAICGLPDRVFLSAVFSVAFPILAEQVRQGQDLRQSYLRAISYITVVYWPSQILLALLAYPAVHIVLGGNWSEAPPIVAILCLAGTFWFPVILTYPLLIALGENREAFVSNCIARIVSAVVLCSASFWGLTALALSQFITLPFQMMISLYFVRKHVQFEWRDLLEAIRPSAVVTVSAMVGPVVVIAAHGFALDISPLAGFFAGILAIAGWLVALIRTRHPFLTEIERVLHRTLPRLSLRKTGMSKVTPAE</sequence>
<proteinExistence type="inferred from homology"/>
<evidence type="ECO:0000256" key="3">
    <source>
        <dbReference type="ARBA" id="ARBA00022475"/>
    </source>
</evidence>
<dbReference type="InterPro" id="IPR050833">
    <property type="entry name" value="Poly_Biosynth_Transport"/>
</dbReference>
<keyword evidence="4 7" id="KW-0812">Transmembrane</keyword>
<feature type="transmembrane region" description="Helical" evidence="7">
    <location>
        <begin position="347"/>
        <end position="372"/>
    </location>
</feature>
<feature type="transmembrane region" description="Helical" evidence="7">
    <location>
        <begin position="384"/>
        <end position="408"/>
    </location>
</feature>
<dbReference type="GO" id="GO:0005886">
    <property type="term" value="C:plasma membrane"/>
    <property type="evidence" value="ECO:0007669"/>
    <property type="project" value="UniProtKB-SubCell"/>
</dbReference>
<feature type="transmembrane region" description="Helical" evidence="7">
    <location>
        <begin position="479"/>
        <end position="498"/>
    </location>
</feature>
<comment type="subcellular location">
    <subcellularLocation>
        <location evidence="1">Cell membrane</location>
        <topology evidence="1">Multi-pass membrane protein</topology>
    </subcellularLocation>
</comment>
<feature type="transmembrane region" description="Helical" evidence="7">
    <location>
        <begin position="207"/>
        <end position="226"/>
    </location>
</feature>
<feature type="transmembrane region" description="Helical" evidence="7">
    <location>
        <begin position="504"/>
        <end position="522"/>
    </location>
</feature>
<evidence type="ECO:0000256" key="1">
    <source>
        <dbReference type="ARBA" id="ARBA00004651"/>
    </source>
</evidence>
<reference evidence="8 9" key="1">
    <citation type="submission" date="2015-11" db="EMBL/GenBank/DDBJ databases">
        <title>Draft genome sequence of Paramesorhizobium deserti A-3-E, a strain highly resistant to diverse beta-lactam antibiotics.</title>
        <authorList>
            <person name="Lv R."/>
            <person name="Yang X."/>
            <person name="Fang N."/>
            <person name="Guo J."/>
            <person name="Luo X."/>
            <person name="Peng F."/>
            <person name="Yang R."/>
            <person name="Cui Y."/>
            <person name="Fang C."/>
            <person name="Song Y."/>
        </authorList>
    </citation>
    <scope>NUCLEOTIDE SEQUENCE [LARGE SCALE GENOMIC DNA]</scope>
    <source>
        <strain evidence="8 9">A-3-E</strain>
    </source>
</reference>
<feature type="transmembrane region" description="Helical" evidence="7">
    <location>
        <begin position="232"/>
        <end position="250"/>
    </location>
</feature>
<dbReference type="PANTHER" id="PTHR30250">
    <property type="entry name" value="PST FAMILY PREDICTED COLANIC ACID TRANSPORTER"/>
    <property type="match status" value="1"/>
</dbReference>
<evidence type="ECO:0000256" key="5">
    <source>
        <dbReference type="ARBA" id="ARBA00022989"/>
    </source>
</evidence>
<dbReference type="Proteomes" id="UP000070107">
    <property type="component" value="Unassembled WGS sequence"/>
</dbReference>
<feature type="transmembrane region" description="Helical" evidence="7">
    <location>
        <begin position="101"/>
        <end position="120"/>
    </location>
</feature>
<evidence type="ECO:0000313" key="8">
    <source>
        <dbReference type="EMBL" id="KXF78727.1"/>
    </source>
</evidence>
<dbReference type="AlphaFoldDB" id="A0A135HZW1"/>
<dbReference type="EMBL" id="LNTU01000001">
    <property type="protein sequence ID" value="KXF78727.1"/>
    <property type="molecule type" value="Genomic_DNA"/>
</dbReference>
<name>A0A135HZW1_9HYPH</name>
<comment type="caution">
    <text evidence="8">The sequence shown here is derived from an EMBL/GenBank/DDBJ whole genome shotgun (WGS) entry which is preliminary data.</text>
</comment>
<keyword evidence="6 7" id="KW-0472">Membrane</keyword>
<evidence type="ECO:0000256" key="4">
    <source>
        <dbReference type="ARBA" id="ARBA00022692"/>
    </source>
</evidence>
<feature type="transmembrane region" description="Helical" evidence="7">
    <location>
        <begin position="171"/>
        <end position="195"/>
    </location>
</feature>
<keyword evidence="5 7" id="KW-1133">Transmembrane helix</keyword>
<keyword evidence="3" id="KW-1003">Cell membrane</keyword>
<evidence type="ECO:0000256" key="2">
    <source>
        <dbReference type="ARBA" id="ARBA00007430"/>
    </source>
</evidence>
<feature type="transmembrane region" description="Helical" evidence="7">
    <location>
        <begin position="141"/>
        <end position="159"/>
    </location>
</feature>
<dbReference type="Pfam" id="PF13440">
    <property type="entry name" value="Polysacc_synt_3"/>
    <property type="match status" value="1"/>
</dbReference>
<feature type="transmembrane region" description="Helical" evidence="7">
    <location>
        <begin position="70"/>
        <end position="95"/>
    </location>
</feature>
<dbReference type="PANTHER" id="PTHR30250:SF10">
    <property type="entry name" value="LIPOPOLYSACCHARIDE BIOSYNTHESIS PROTEIN WZXC"/>
    <property type="match status" value="1"/>
</dbReference>
<evidence type="ECO:0000256" key="7">
    <source>
        <dbReference type="SAM" id="Phobius"/>
    </source>
</evidence>